<dbReference type="SUPFAM" id="SSF48452">
    <property type="entry name" value="TPR-like"/>
    <property type="match status" value="1"/>
</dbReference>
<dbReference type="KEGG" id="anp:FK178_12745"/>
<organism evidence="3 4">
    <name type="scientific">Antarcticibacterium arcticum</name>
    <dbReference type="NCBI Taxonomy" id="2585771"/>
    <lineage>
        <taxon>Bacteria</taxon>
        <taxon>Pseudomonadati</taxon>
        <taxon>Bacteroidota</taxon>
        <taxon>Flavobacteriia</taxon>
        <taxon>Flavobacteriales</taxon>
        <taxon>Flavobacteriaceae</taxon>
        <taxon>Antarcticibacterium</taxon>
    </lineage>
</organism>
<dbReference type="EMBL" id="CP042476">
    <property type="protein sequence ID" value="QED38530.1"/>
    <property type="molecule type" value="Genomic_DNA"/>
</dbReference>
<protein>
    <submittedName>
        <fullName evidence="3">Tetratricopeptide repeat protein</fullName>
    </submittedName>
</protein>
<keyword evidence="4" id="KW-1185">Reference proteome</keyword>
<proteinExistence type="predicted"/>
<dbReference type="SMART" id="SM00028">
    <property type="entry name" value="TPR"/>
    <property type="match status" value="3"/>
</dbReference>
<feature type="compositionally biased region" description="Low complexity" evidence="2">
    <location>
        <begin position="246"/>
        <end position="258"/>
    </location>
</feature>
<keyword evidence="1" id="KW-0802">TPR repeat</keyword>
<evidence type="ECO:0000256" key="2">
    <source>
        <dbReference type="SAM" id="MobiDB-lite"/>
    </source>
</evidence>
<reference evidence="3 4" key="1">
    <citation type="submission" date="2019-08" db="EMBL/GenBank/DDBJ databases">
        <title>Antarcticibacterium arcticum sp. nov., a bacterium isolated from marine sediment of the Canadian Beaufort Sea.</title>
        <authorList>
            <person name="Lee Y.M."/>
            <person name="Baek K."/>
            <person name="Lee D.-H."/>
            <person name="Shin S.C."/>
            <person name="Jin Y.K."/>
            <person name="Park Y."/>
        </authorList>
    </citation>
    <scope>NUCLEOTIDE SEQUENCE [LARGE SCALE GENOMIC DNA]</scope>
    <source>
        <strain evidence="3 4">PAMC 28998</strain>
    </source>
</reference>
<name>A0A5B8YKM2_9FLAO</name>
<accession>A0A5B8YKM2</accession>
<dbReference type="Proteomes" id="UP000321954">
    <property type="component" value="Chromosome"/>
</dbReference>
<dbReference type="PANTHER" id="PTHR12558">
    <property type="entry name" value="CELL DIVISION CYCLE 16,23,27"/>
    <property type="match status" value="1"/>
</dbReference>
<dbReference type="PROSITE" id="PS50005">
    <property type="entry name" value="TPR"/>
    <property type="match status" value="1"/>
</dbReference>
<feature type="compositionally biased region" description="Basic and acidic residues" evidence="2">
    <location>
        <begin position="273"/>
        <end position="298"/>
    </location>
</feature>
<evidence type="ECO:0000313" key="3">
    <source>
        <dbReference type="EMBL" id="QED38530.1"/>
    </source>
</evidence>
<gene>
    <name evidence="3" type="ORF">FK178_12745</name>
</gene>
<dbReference type="Pfam" id="PF14559">
    <property type="entry name" value="TPR_19"/>
    <property type="match status" value="1"/>
</dbReference>
<dbReference type="InterPro" id="IPR019734">
    <property type="entry name" value="TPR_rpt"/>
</dbReference>
<dbReference type="RefSeq" id="WP_146835852.1">
    <property type="nucleotide sequence ID" value="NZ_CP042476.1"/>
</dbReference>
<evidence type="ECO:0000313" key="4">
    <source>
        <dbReference type="Proteomes" id="UP000321954"/>
    </source>
</evidence>
<dbReference type="PANTHER" id="PTHR12558:SF13">
    <property type="entry name" value="CELL DIVISION CYCLE PROTEIN 27 HOMOLOG"/>
    <property type="match status" value="1"/>
</dbReference>
<sequence>MKKKLRNMKVSLLFPQGNCRVLLLVCLSFFFLKKLSAQSLQEENRKIEKQTNKLLRSAEDNLAENDFSAAEASYRQAVSKSPESVKARYNMANMYYGKEKPAQSVTRLKQAAKIAETKQEKHSIFHNLGNSYMQQKKYREAVEAYKEALRNNPKDEETRYNYALAKKMLEEEEQSGGGGDDDKEQEDQDKQEKDKGDEGEQDKDKKEGEDKEDKGGDQKDDQKKPENEDEKGKPDPKPGEDKPGEEQPQQPQQPRPGQLSPEQIKSLLEAMNNEEKKVQDKINAEKAKGTKTRTEKDW</sequence>
<dbReference type="Gene3D" id="1.25.40.10">
    <property type="entry name" value="Tetratricopeptide repeat domain"/>
    <property type="match status" value="2"/>
</dbReference>
<dbReference type="AlphaFoldDB" id="A0A5B8YKM2"/>
<dbReference type="PROSITE" id="PS50293">
    <property type="entry name" value="TPR_REGION"/>
    <property type="match status" value="1"/>
</dbReference>
<feature type="compositionally biased region" description="Basic and acidic residues" evidence="2">
    <location>
        <begin position="188"/>
        <end position="245"/>
    </location>
</feature>
<dbReference type="OrthoDB" id="1525165at2"/>
<feature type="compositionally biased region" description="Acidic residues" evidence="2">
    <location>
        <begin position="171"/>
        <end position="187"/>
    </location>
</feature>
<feature type="region of interest" description="Disordered" evidence="2">
    <location>
        <begin position="171"/>
        <end position="298"/>
    </location>
</feature>
<dbReference type="InterPro" id="IPR011990">
    <property type="entry name" value="TPR-like_helical_dom_sf"/>
</dbReference>
<dbReference type="Pfam" id="PF00515">
    <property type="entry name" value="TPR_1"/>
    <property type="match status" value="1"/>
</dbReference>
<evidence type="ECO:0000256" key="1">
    <source>
        <dbReference type="PROSITE-ProRule" id="PRU00339"/>
    </source>
</evidence>
<feature type="repeat" description="TPR" evidence="1">
    <location>
        <begin position="122"/>
        <end position="155"/>
    </location>
</feature>